<dbReference type="KEGG" id="psco:LY89DRAFT_750160"/>
<gene>
    <name evidence="1" type="ORF">LY89DRAFT_750160</name>
</gene>
<dbReference type="InParanoid" id="A0A194X886"/>
<keyword evidence="2" id="KW-1185">Reference proteome</keyword>
<proteinExistence type="predicted"/>
<name>A0A194X886_MOLSC</name>
<dbReference type="EMBL" id="KQ947417">
    <property type="protein sequence ID" value="KUJ16007.1"/>
    <property type="molecule type" value="Genomic_DNA"/>
</dbReference>
<evidence type="ECO:0000313" key="2">
    <source>
        <dbReference type="Proteomes" id="UP000070700"/>
    </source>
</evidence>
<sequence length="427" mass="48748">MAGDNWRDGMFAIHNISLVCKAFHEHSSSVLFKDVSLSQGNGHYHSLVLACKQIENLFSLINTNPGLAKGCKSLKFSLPCTAPELGRAETNPDWLLANRLLTSLPQVQMIEIHGGFGYRPSWLEISQLLRSMSHLKSLKFGFVKLATRAFPPTEQRDLYLPDVWRCVQDLDLRSLELDGIRSEHNISLWNMSKELVRTSPIINISLEDFGETPKALRTLLRGPKALEHFAFHISNANRASKLWSLETLRTLLYDHCHSLKSIGISALSKEKSISPFNTSSNFHGFPKLEKLTISPRDMDANVTPEIAHGFASNLRHFIWDFTLLEREPWHAFGKDQRDWLLKFAKLAIERGATLRKIDIVFTPSDEIGMGDVIRAQMQDFWPWDLMDEVRDAVCPHIELVYNDHVSKEHCEMLIDSYREYVAGYGNF</sequence>
<evidence type="ECO:0000313" key="1">
    <source>
        <dbReference type="EMBL" id="KUJ16007.1"/>
    </source>
</evidence>
<organism evidence="1 2">
    <name type="scientific">Mollisia scopiformis</name>
    <name type="common">Conifer needle endophyte fungus</name>
    <name type="synonym">Phialocephala scopiformis</name>
    <dbReference type="NCBI Taxonomy" id="149040"/>
    <lineage>
        <taxon>Eukaryota</taxon>
        <taxon>Fungi</taxon>
        <taxon>Dikarya</taxon>
        <taxon>Ascomycota</taxon>
        <taxon>Pezizomycotina</taxon>
        <taxon>Leotiomycetes</taxon>
        <taxon>Helotiales</taxon>
        <taxon>Mollisiaceae</taxon>
        <taxon>Mollisia</taxon>
    </lineage>
</organism>
<dbReference type="GeneID" id="28830917"/>
<dbReference type="RefSeq" id="XP_018070362.1">
    <property type="nucleotide sequence ID" value="XM_018221191.1"/>
</dbReference>
<reference evidence="1 2" key="1">
    <citation type="submission" date="2015-10" db="EMBL/GenBank/DDBJ databases">
        <title>Full genome of DAOMC 229536 Phialocephala scopiformis, a fungal endophyte of spruce producing the potent anti-insectan compound rugulosin.</title>
        <authorList>
            <consortium name="DOE Joint Genome Institute"/>
            <person name="Walker A.K."/>
            <person name="Frasz S.L."/>
            <person name="Seifert K.A."/>
            <person name="Miller J.D."/>
            <person name="Mondo S.J."/>
            <person name="Labutti K."/>
            <person name="Lipzen A."/>
            <person name="Dockter R."/>
            <person name="Kennedy M."/>
            <person name="Grigoriev I.V."/>
            <person name="Spatafora J.W."/>
        </authorList>
    </citation>
    <scope>NUCLEOTIDE SEQUENCE [LARGE SCALE GENOMIC DNA]</scope>
    <source>
        <strain evidence="1 2">CBS 120377</strain>
    </source>
</reference>
<dbReference type="AlphaFoldDB" id="A0A194X886"/>
<dbReference type="SUPFAM" id="SSF52047">
    <property type="entry name" value="RNI-like"/>
    <property type="match status" value="1"/>
</dbReference>
<dbReference type="OrthoDB" id="5139510at2759"/>
<accession>A0A194X886</accession>
<dbReference type="Proteomes" id="UP000070700">
    <property type="component" value="Unassembled WGS sequence"/>
</dbReference>
<protein>
    <submittedName>
        <fullName evidence="1">Uncharacterized protein</fullName>
    </submittedName>
</protein>